<protein>
    <submittedName>
        <fullName evidence="2">Uncharacterized protein</fullName>
    </submittedName>
</protein>
<reference evidence="2 3" key="1">
    <citation type="journal article" date="2019" name="Int. J. Syst. Evol. Microbiol.">
        <title>The Global Catalogue of Microorganisms (GCM) 10K type strain sequencing project: providing services to taxonomists for standard genome sequencing and annotation.</title>
        <authorList>
            <consortium name="The Broad Institute Genomics Platform"/>
            <consortium name="The Broad Institute Genome Sequencing Center for Infectious Disease"/>
            <person name="Wu L."/>
            <person name="Ma J."/>
        </authorList>
    </citation>
    <scope>NUCLEOTIDE SEQUENCE [LARGE SCALE GENOMIC DNA]</scope>
    <source>
        <strain evidence="2 3">JCM 15478</strain>
    </source>
</reference>
<keyword evidence="3" id="KW-1185">Reference proteome</keyword>
<comment type="caution">
    <text evidence="2">The sequence shown here is derived from an EMBL/GenBank/DDBJ whole genome shotgun (WGS) entry which is preliminary data.</text>
</comment>
<feature type="region of interest" description="Disordered" evidence="1">
    <location>
        <begin position="19"/>
        <end position="42"/>
    </location>
</feature>
<accession>A0ABN2W113</accession>
<name>A0ABN2W113_9ACTN</name>
<organism evidence="2 3">
    <name type="scientific">Streptomyces albiaxialis</name>
    <dbReference type="NCBI Taxonomy" id="329523"/>
    <lineage>
        <taxon>Bacteria</taxon>
        <taxon>Bacillati</taxon>
        <taxon>Actinomycetota</taxon>
        <taxon>Actinomycetes</taxon>
        <taxon>Kitasatosporales</taxon>
        <taxon>Streptomycetaceae</taxon>
        <taxon>Streptomyces</taxon>
    </lineage>
</organism>
<dbReference type="EMBL" id="BAAAPE010000009">
    <property type="protein sequence ID" value="GAA2080346.1"/>
    <property type="molecule type" value="Genomic_DNA"/>
</dbReference>
<proteinExistence type="predicted"/>
<sequence length="69" mass="7280">MEVVEVSWSAITQPDRQVRVKGGRGRLSAGRERAPDGGVPHVRGALRGKVQAVPGSASGAQKVSFQLLM</sequence>
<evidence type="ECO:0000313" key="2">
    <source>
        <dbReference type="EMBL" id="GAA2080346.1"/>
    </source>
</evidence>
<evidence type="ECO:0000313" key="3">
    <source>
        <dbReference type="Proteomes" id="UP001500016"/>
    </source>
</evidence>
<dbReference type="Proteomes" id="UP001500016">
    <property type="component" value="Unassembled WGS sequence"/>
</dbReference>
<gene>
    <name evidence="2" type="ORF">GCM10009801_38580</name>
</gene>
<evidence type="ECO:0000256" key="1">
    <source>
        <dbReference type="SAM" id="MobiDB-lite"/>
    </source>
</evidence>